<dbReference type="SUPFAM" id="SSF52402">
    <property type="entry name" value="Adenine nucleotide alpha hydrolases-like"/>
    <property type="match status" value="1"/>
</dbReference>
<organism evidence="1 2">
    <name type="scientific">Nitrosococcus halophilus (strain Nc4)</name>
    <dbReference type="NCBI Taxonomy" id="472759"/>
    <lineage>
        <taxon>Bacteria</taxon>
        <taxon>Pseudomonadati</taxon>
        <taxon>Pseudomonadota</taxon>
        <taxon>Gammaproteobacteria</taxon>
        <taxon>Chromatiales</taxon>
        <taxon>Chromatiaceae</taxon>
        <taxon>Nitrosococcus</taxon>
    </lineage>
</organism>
<reference evidence="2" key="1">
    <citation type="submission" date="2010-04" db="EMBL/GenBank/DDBJ databases">
        <title>Complete genome sequence of Nitrosococcus halophilus Nc4, a salt-adapted, aerobic obligate ammonia-oxidizing sulfur purple bacterium.</title>
        <authorList>
            <consortium name="US DOE Joint Genome Institute"/>
            <person name="Campbell M.A."/>
            <person name="Malfatti S.A."/>
            <person name="Chain P.S.G."/>
            <person name="Heidelberg J.F."/>
            <person name="Ward B.B."/>
            <person name="Klotz M.G."/>
        </authorList>
    </citation>
    <scope>NUCLEOTIDE SEQUENCE [LARGE SCALE GENOMIC DNA]</scope>
    <source>
        <strain evidence="2">Nc4</strain>
    </source>
</reference>
<sequence length="586" mass="66044">MILGMLTLRAESDASQTLAALFKRIGSPPVDRDSALDQIQTFGSRLAIMAIPDMPYSRPRISIIPFSDGQLIVLADVYIGERGSQPEKTDTLSPELPLSWSLPGRWIAISVPHDTNKPIQWASDPIGAQWLYFAETSDGVVFSDSFRIVAKAADRGQNIDPEALCRALVLGYNLEQETIIPSVKLAPGGCVYEWGTGDFHSVRSHQLEYGDALAGATDAEKVAQVEAAFHEAALSWKKVLPTRTALSLSAGLDSRTALAYLRRVGVEMSFHTFGQPGSTEVIGAQAVAQHISCNTRLFEIPTASWGDWAMNIQRLGGVGPVQQSGWAQRWRAMLANEADAVVIGYLGDALTGKHLSSRQLDRSDWINYWTHWSLSWEWQEWPGLRKKWRKGLFNNLAANFRQATNTLEVAFPHQKAFHLDLYCRQRRWVASQPNDIGAVLLPVCFFYHPAIWKIWANLPLHDLERQALYRRANHQLFPELFHRPVSPAEDMFQRALWKLARFLKRADVGLPPSERPRVIDRWQALEVTRQRIIDQLEHSREPLEQVVDVDFVLERMDTFGLQRPSEAECAMIMRVVNASHLISATI</sequence>
<dbReference type="HOGENOM" id="CLU_469150_0_0_6"/>
<dbReference type="InterPro" id="IPR014729">
    <property type="entry name" value="Rossmann-like_a/b/a_fold"/>
</dbReference>
<dbReference type="KEGG" id="nhl:Nhal_2176"/>
<evidence type="ECO:0000313" key="2">
    <source>
        <dbReference type="Proteomes" id="UP000001844"/>
    </source>
</evidence>
<dbReference type="STRING" id="472759.Nhal_2176"/>
<dbReference type="eggNOG" id="COG0367">
    <property type="taxonomic scope" value="Bacteria"/>
</dbReference>
<protein>
    <recommendedName>
        <fullName evidence="3">Asparagine synthase</fullName>
    </recommendedName>
</protein>
<name>D5C551_NITHN</name>
<gene>
    <name evidence="1" type="ordered locus">Nhal_2176</name>
</gene>
<proteinExistence type="predicted"/>
<dbReference type="AlphaFoldDB" id="D5C551"/>
<dbReference type="Gene3D" id="3.40.50.620">
    <property type="entry name" value="HUPs"/>
    <property type="match status" value="1"/>
</dbReference>
<dbReference type="OrthoDB" id="5751752at2"/>
<accession>D5C551</accession>
<dbReference type="EMBL" id="CP001798">
    <property type="protein sequence ID" value="ADE15274.1"/>
    <property type="molecule type" value="Genomic_DNA"/>
</dbReference>
<evidence type="ECO:0000313" key="1">
    <source>
        <dbReference type="EMBL" id="ADE15274.1"/>
    </source>
</evidence>
<dbReference type="RefSeq" id="WP_013033138.1">
    <property type="nucleotide sequence ID" value="NC_013960.1"/>
</dbReference>
<evidence type="ECO:0008006" key="3">
    <source>
        <dbReference type="Google" id="ProtNLM"/>
    </source>
</evidence>
<dbReference type="Proteomes" id="UP000001844">
    <property type="component" value="Chromosome"/>
</dbReference>
<keyword evidence="2" id="KW-1185">Reference proteome</keyword>